<evidence type="ECO:0000313" key="3">
    <source>
        <dbReference type="EMBL" id="MFN2974537.1"/>
    </source>
</evidence>
<dbReference type="PROSITE" id="PS00061">
    <property type="entry name" value="ADH_SHORT"/>
    <property type="match status" value="1"/>
</dbReference>
<protein>
    <submittedName>
        <fullName evidence="3">SDR family NAD(P)-dependent oxidoreductase</fullName>
        <ecNumber evidence="3">1.-.-.-</ecNumber>
    </submittedName>
</protein>
<organism evidence="3 4">
    <name type="scientific">Terriglobus aquaticus</name>
    <dbReference type="NCBI Taxonomy" id="940139"/>
    <lineage>
        <taxon>Bacteria</taxon>
        <taxon>Pseudomonadati</taxon>
        <taxon>Acidobacteriota</taxon>
        <taxon>Terriglobia</taxon>
        <taxon>Terriglobales</taxon>
        <taxon>Acidobacteriaceae</taxon>
        <taxon>Terriglobus</taxon>
    </lineage>
</organism>
<evidence type="ECO:0000256" key="2">
    <source>
        <dbReference type="ARBA" id="ARBA00023002"/>
    </source>
</evidence>
<sequence length="263" mass="28132">MAKELAFVSGASSGIGYQLALQLAQRGYDLAVTAHGDRLPLAAKDFEAAGATVHLFQADATKRDEVEKVWQGIEALGKPVSVACINAGIGEAGLFATETSLEQELAIVDLNCASTVQFAKYISRQMAGRGQGNILFTASIASETTSPKMAVYSASKAFVLSLSKSLRFELKDFGVNVTALQPGPVDTNFFEVAHMENTKIGTEGKKNNEPDEVAKTGLDALFNGEEHVYASDFMTKLQGAVVNITPDSIQAKMQEKFMEPANK</sequence>
<dbReference type="CDD" id="cd05233">
    <property type="entry name" value="SDR_c"/>
    <property type="match status" value="1"/>
</dbReference>
<dbReference type="PANTHER" id="PTHR43391">
    <property type="entry name" value="RETINOL DEHYDROGENASE-RELATED"/>
    <property type="match status" value="1"/>
</dbReference>
<dbReference type="RefSeq" id="WP_263413899.1">
    <property type="nucleotide sequence ID" value="NZ_BAABBH010000001.1"/>
</dbReference>
<dbReference type="PRINTS" id="PR00081">
    <property type="entry name" value="GDHRDH"/>
</dbReference>
<evidence type="ECO:0000256" key="1">
    <source>
        <dbReference type="ARBA" id="ARBA00006484"/>
    </source>
</evidence>
<accession>A0ABW9KG47</accession>
<dbReference type="InterPro" id="IPR036291">
    <property type="entry name" value="NAD(P)-bd_dom_sf"/>
</dbReference>
<dbReference type="GO" id="GO:0016491">
    <property type="term" value="F:oxidoreductase activity"/>
    <property type="evidence" value="ECO:0007669"/>
    <property type="project" value="UniProtKB-KW"/>
</dbReference>
<gene>
    <name evidence="3" type="ORF">ACK2TP_02050</name>
</gene>
<reference evidence="3 4" key="1">
    <citation type="submission" date="2024-12" db="EMBL/GenBank/DDBJ databases">
        <authorList>
            <person name="Lee Y."/>
        </authorList>
    </citation>
    <scope>NUCLEOTIDE SEQUENCE [LARGE SCALE GENOMIC DNA]</scope>
    <source>
        <strain evidence="3 4">03SUJ4</strain>
    </source>
</reference>
<dbReference type="EC" id="1.-.-.-" evidence="3"/>
<dbReference type="EMBL" id="JBJYXY010000001">
    <property type="protein sequence ID" value="MFN2974537.1"/>
    <property type="molecule type" value="Genomic_DNA"/>
</dbReference>
<dbReference type="Gene3D" id="3.40.50.720">
    <property type="entry name" value="NAD(P)-binding Rossmann-like Domain"/>
    <property type="match status" value="1"/>
</dbReference>
<proteinExistence type="inferred from homology"/>
<dbReference type="InterPro" id="IPR020904">
    <property type="entry name" value="Sc_DH/Rdtase_CS"/>
</dbReference>
<dbReference type="Pfam" id="PF00106">
    <property type="entry name" value="adh_short"/>
    <property type="match status" value="1"/>
</dbReference>
<keyword evidence="4" id="KW-1185">Reference proteome</keyword>
<evidence type="ECO:0000313" key="4">
    <source>
        <dbReference type="Proteomes" id="UP001634747"/>
    </source>
</evidence>
<comment type="caution">
    <text evidence="3">The sequence shown here is derived from an EMBL/GenBank/DDBJ whole genome shotgun (WGS) entry which is preliminary data.</text>
</comment>
<dbReference type="SUPFAM" id="SSF51735">
    <property type="entry name" value="NAD(P)-binding Rossmann-fold domains"/>
    <property type="match status" value="1"/>
</dbReference>
<name>A0ABW9KG47_9BACT</name>
<dbReference type="InterPro" id="IPR002347">
    <property type="entry name" value="SDR_fam"/>
</dbReference>
<dbReference type="Proteomes" id="UP001634747">
    <property type="component" value="Unassembled WGS sequence"/>
</dbReference>
<comment type="similarity">
    <text evidence="1">Belongs to the short-chain dehydrogenases/reductases (SDR) family.</text>
</comment>
<dbReference type="PANTHER" id="PTHR43391:SF12">
    <property type="entry name" value="OXIDOREDUCTASE EPHD-RELATED"/>
    <property type="match status" value="1"/>
</dbReference>
<keyword evidence="2 3" id="KW-0560">Oxidoreductase</keyword>